<evidence type="ECO:0000259" key="3">
    <source>
        <dbReference type="Pfam" id="PF13806"/>
    </source>
</evidence>
<evidence type="ECO:0000256" key="1">
    <source>
        <dbReference type="ARBA" id="ARBA00023002"/>
    </source>
</evidence>
<name>A0A1M7CE88_9GAMM</name>
<dbReference type="Proteomes" id="UP000184123">
    <property type="component" value="Unassembled WGS sequence"/>
</dbReference>
<dbReference type="InterPro" id="IPR036922">
    <property type="entry name" value="Rieske_2Fe-2S_sf"/>
</dbReference>
<gene>
    <name evidence="4" type="ORF">HCU01_30480</name>
    <name evidence="5" type="ORF">SAMN05660971_01062</name>
</gene>
<dbReference type="OrthoDB" id="516687at2"/>
<evidence type="ECO:0000313" key="6">
    <source>
        <dbReference type="Proteomes" id="UP000184123"/>
    </source>
</evidence>
<dbReference type="EMBL" id="FRCA01000002">
    <property type="protein sequence ID" value="SHL65520.1"/>
    <property type="molecule type" value="Genomic_DNA"/>
</dbReference>
<protein>
    <submittedName>
        <fullName evidence="5">Assimilatory nitrite reductase (NAD(P)H) small subunit</fullName>
    </submittedName>
    <submittedName>
        <fullName evidence="4">Nitrite reductase small subunit</fullName>
    </submittedName>
</protein>
<sequence>MTTSSTAPSVQTWQLLCQHDDLVANSGIAAWLETADGPCQVALFYLPGRSPELYAIDHHDPLAGANVIARGIVGDVQGEPVVASPLYKQHYRLADGQCLEEPRVMLRSWPVAFDGNAVRVAV</sequence>
<evidence type="ECO:0000313" key="7">
    <source>
        <dbReference type="Proteomes" id="UP000321726"/>
    </source>
</evidence>
<dbReference type="GO" id="GO:0008942">
    <property type="term" value="F:nitrite reductase [NAD(P)H] activity"/>
    <property type="evidence" value="ECO:0007669"/>
    <property type="project" value="InterPro"/>
</dbReference>
<evidence type="ECO:0000313" key="5">
    <source>
        <dbReference type="EMBL" id="SHL65520.1"/>
    </source>
</evidence>
<dbReference type="RefSeq" id="WP_073433981.1">
    <property type="nucleotide sequence ID" value="NZ_BJXU01000125.1"/>
</dbReference>
<dbReference type="Proteomes" id="UP000321726">
    <property type="component" value="Unassembled WGS sequence"/>
</dbReference>
<evidence type="ECO:0000313" key="4">
    <source>
        <dbReference type="EMBL" id="GEN25099.1"/>
    </source>
</evidence>
<dbReference type="Pfam" id="PF13806">
    <property type="entry name" value="Rieske_2"/>
    <property type="match status" value="1"/>
</dbReference>
<reference evidence="4 7" key="2">
    <citation type="submission" date="2019-07" db="EMBL/GenBank/DDBJ databases">
        <title>Whole genome shotgun sequence of Halomonas cupida NBRC 102219.</title>
        <authorList>
            <person name="Hosoyama A."/>
            <person name="Uohara A."/>
            <person name="Ohji S."/>
            <person name="Ichikawa N."/>
        </authorList>
    </citation>
    <scope>NUCLEOTIDE SEQUENCE [LARGE SCALE GENOMIC DNA]</scope>
    <source>
        <strain evidence="4 7">NBRC 102219</strain>
    </source>
</reference>
<dbReference type="CDD" id="cd03529">
    <property type="entry name" value="Rieske_NirD"/>
    <property type="match status" value="1"/>
</dbReference>
<organism evidence="5 6">
    <name type="scientific">Halomonas cupida</name>
    <dbReference type="NCBI Taxonomy" id="44933"/>
    <lineage>
        <taxon>Bacteria</taxon>
        <taxon>Pseudomonadati</taxon>
        <taxon>Pseudomonadota</taxon>
        <taxon>Gammaproteobacteria</taxon>
        <taxon>Oceanospirillales</taxon>
        <taxon>Halomonadaceae</taxon>
        <taxon>Halomonas</taxon>
    </lineage>
</organism>
<dbReference type="Gene3D" id="2.102.10.10">
    <property type="entry name" value="Rieske [2Fe-2S] iron-sulphur domain"/>
    <property type="match status" value="1"/>
</dbReference>
<proteinExistence type="predicted"/>
<dbReference type="GO" id="GO:0051537">
    <property type="term" value="F:2 iron, 2 sulfur cluster binding"/>
    <property type="evidence" value="ECO:0007669"/>
    <property type="project" value="InterPro"/>
</dbReference>
<dbReference type="EMBL" id="BJXU01000125">
    <property type="protein sequence ID" value="GEN25099.1"/>
    <property type="molecule type" value="Genomic_DNA"/>
</dbReference>
<keyword evidence="2" id="KW-0534">Nitrate assimilation</keyword>
<dbReference type="PROSITE" id="PS51300">
    <property type="entry name" value="NIRD"/>
    <property type="match status" value="1"/>
</dbReference>
<accession>A0A1M7CE88</accession>
<reference evidence="5 6" key="1">
    <citation type="submission" date="2016-11" db="EMBL/GenBank/DDBJ databases">
        <authorList>
            <person name="Jaros S."/>
            <person name="Januszkiewicz K."/>
            <person name="Wedrychowicz H."/>
        </authorList>
    </citation>
    <scope>NUCLEOTIDE SEQUENCE [LARGE SCALE GENOMIC DNA]</scope>
    <source>
        <strain evidence="5 6">DSM 4740</strain>
    </source>
</reference>
<dbReference type="PANTHER" id="PTHR40562">
    <property type="match status" value="1"/>
</dbReference>
<dbReference type="AlphaFoldDB" id="A0A1M7CE88"/>
<dbReference type="PANTHER" id="PTHR40562:SF1">
    <property type="entry name" value="NITRITE REDUCTASE (NADH) SMALL SUBUNIT"/>
    <property type="match status" value="1"/>
</dbReference>
<dbReference type="STRING" id="44933.SAMN05660971_01062"/>
<dbReference type="InterPro" id="IPR012748">
    <property type="entry name" value="Rieske-like_NirD"/>
</dbReference>
<dbReference type="SUPFAM" id="SSF50022">
    <property type="entry name" value="ISP domain"/>
    <property type="match status" value="1"/>
</dbReference>
<evidence type="ECO:0000256" key="2">
    <source>
        <dbReference type="ARBA" id="ARBA00023063"/>
    </source>
</evidence>
<dbReference type="GO" id="GO:0042128">
    <property type="term" value="P:nitrate assimilation"/>
    <property type="evidence" value="ECO:0007669"/>
    <property type="project" value="UniProtKB-KW"/>
</dbReference>
<keyword evidence="7" id="KW-1185">Reference proteome</keyword>
<feature type="domain" description="Rieske-like [2Fe-2S]" evidence="3">
    <location>
        <begin position="12"/>
        <end position="120"/>
    </location>
</feature>
<dbReference type="NCBIfam" id="TIGR02378">
    <property type="entry name" value="nirD_assim_sml"/>
    <property type="match status" value="1"/>
</dbReference>
<dbReference type="InterPro" id="IPR017881">
    <property type="entry name" value="NirD"/>
</dbReference>
<keyword evidence="1" id="KW-0560">Oxidoreductase</keyword>